<keyword evidence="2" id="KW-0804">Transcription</keyword>
<dbReference type="InterPro" id="IPR016049">
    <property type="entry name" value="RNA_pol_Rpc34-like"/>
</dbReference>
<evidence type="ECO:0000256" key="1">
    <source>
        <dbReference type="ARBA" id="ARBA00004123"/>
    </source>
</evidence>
<comment type="subcellular location">
    <subcellularLocation>
        <location evidence="1">Nucleus</location>
    </subcellularLocation>
</comment>
<accession>G0UKB5</accession>
<gene>
    <name evidence="4" type="ORF">TCIL3000_3_2530</name>
</gene>
<organism evidence="4">
    <name type="scientific">Trypanosoma congolense (strain IL3000)</name>
    <dbReference type="NCBI Taxonomy" id="1068625"/>
    <lineage>
        <taxon>Eukaryota</taxon>
        <taxon>Discoba</taxon>
        <taxon>Euglenozoa</taxon>
        <taxon>Kinetoplastea</taxon>
        <taxon>Metakinetoplastina</taxon>
        <taxon>Trypanosomatida</taxon>
        <taxon>Trypanosomatidae</taxon>
        <taxon>Trypanosoma</taxon>
        <taxon>Nannomonas</taxon>
    </lineage>
</organism>
<evidence type="ECO:0000313" key="4">
    <source>
        <dbReference type="EMBL" id="CCC89820.1"/>
    </source>
</evidence>
<name>G0UKB5_TRYCI</name>
<sequence>MCVFVDEMRRRIVLFVAQRHSVSLEQITQCLQDGHVGPQADATTVAGGLVVTTISPNGTVATLLGDNSGNSSSSGVGMGGTKRISQRDAQLLVQTLVLDGVLDCVAPSAFAPAEYQLATGRNVMRHFSTAPAGAGTSAGANWVPGPMSQASAWAMPAVGLPCVGCAQLHVCTPDGNGVVNPRSCAYLKEWLL</sequence>
<dbReference type="GO" id="GO:0005666">
    <property type="term" value="C:RNA polymerase III complex"/>
    <property type="evidence" value="ECO:0007669"/>
    <property type="project" value="InterPro"/>
</dbReference>
<dbReference type="VEuPathDB" id="TriTrypDB:TcIL3000_3_2530"/>
<keyword evidence="3" id="KW-0539">Nucleus</keyword>
<protein>
    <submittedName>
        <fullName evidence="4">Uncharacterized protein</fullName>
    </submittedName>
</protein>
<proteinExistence type="predicted"/>
<dbReference type="GO" id="GO:0006383">
    <property type="term" value="P:transcription by RNA polymerase III"/>
    <property type="evidence" value="ECO:0007669"/>
    <property type="project" value="InterPro"/>
</dbReference>
<dbReference type="Pfam" id="PF05158">
    <property type="entry name" value="RNA_pol_Rpc34"/>
    <property type="match status" value="1"/>
</dbReference>
<dbReference type="PANTHER" id="PTHR12780">
    <property type="entry name" value="RNA POLYMERASE III DNA DIRECTED , 39KD SUBUNIT-RELATED"/>
    <property type="match status" value="1"/>
</dbReference>
<evidence type="ECO:0000256" key="3">
    <source>
        <dbReference type="ARBA" id="ARBA00023242"/>
    </source>
</evidence>
<dbReference type="EMBL" id="HE575316">
    <property type="protein sequence ID" value="CCC89820.1"/>
    <property type="molecule type" value="Genomic_DNA"/>
</dbReference>
<evidence type="ECO:0000256" key="2">
    <source>
        <dbReference type="ARBA" id="ARBA00023163"/>
    </source>
</evidence>
<dbReference type="InterPro" id="IPR007832">
    <property type="entry name" value="RNA_pol_Rpc34"/>
</dbReference>
<reference evidence="4" key="1">
    <citation type="journal article" date="2012" name="Proc. Natl. Acad. Sci. U.S.A.">
        <title>Antigenic diversity is generated by distinct evolutionary mechanisms in African trypanosome species.</title>
        <authorList>
            <person name="Jackson A.P."/>
            <person name="Berry A."/>
            <person name="Aslett M."/>
            <person name="Allison H.C."/>
            <person name="Burton P."/>
            <person name="Vavrova-Anderson J."/>
            <person name="Brown R."/>
            <person name="Browne H."/>
            <person name="Corton N."/>
            <person name="Hauser H."/>
            <person name="Gamble J."/>
            <person name="Gilderthorp R."/>
            <person name="Marcello L."/>
            <person name="McQuillan J."/>
            <person name="Otto T.D."/>
            <person name="Quail M.A."/>
            <person name="Sanders M.J."/>
            <person name="van Tonder A."/>
            <person name="Ginger M.L."/>
            <person name="Field M.C."/>
            <person name="Barry J.D."/>
            <person name="Hertz-Fowler C."/>
            <person name="Berriman M."/>
        </authorList>
    </citation>
    <scope>NUCLEOTIDE SEQUENCE</scope>
    <source>
        <strain evidence="4">IL3000</strain>
    </source>
</reference>
<dbReference type="AlphaFoldDB" id="G0UKB5"/>